<keyword evidence="3" id="KW-1185">Reference proteome</keyword>
<evidence type="ECO:0000313" key="3">
    <source>
        <dbReference type="Proteomes" id="UP001066276"/>
    </source>
</evidence>
<reference evidence="2" key="1">
    <citation type="journal article" date="2022" name="bioRxiv">
        <title>Sequencing and chromosome-scale assembly of the giantPleurodeles waltlgenome.</title>
        <authorList>
            <person name="Brown T."/>
            <person name="Elewa A."/>
            <person name="Iarovenko S."/>
            <person name="Subramanian E."/>
            <person name="Araus A.J."/>
            <person name="Petzold A."/>
            <person name="Susuki M."/>
            <person name="Suzuki K.-i.T."/>
            <person name="Hayashi T."/>
            <person name="Toyoda A."/>
            <person name="Oliveira C."/>
            <person name="Osipova E."/>
            <person name="Leigh N.D."/>
            <person name="Simon A."/>
            <person name="Yun M.H."/>
        </authorList>
    </citation>
    <scope>NUCLEOTIDE SEQUENCE</scope>
    <source>
        <strain evidence="2">20211129_DDA</strain>
        <tissue evidence="2">Liver</tissue>
    </source>
</reference>
<feature type="region of interest" description="Disordered" evidence="1">
    <location>
        <begin position="21"/>
        <end position="47"/>
    </location>
</feature>
<name>A0AAV7WLZ8_PLEWA</name>
<gene>
    <name evidence="2" type="ORF">NDU88_001595</name>
</gene>
<dbReference type="Proteomes" id="UP001066276">
    <property type="component" value="Chromosome 1_1"/>
</dbReference>
<dbReference type="EMBL" id="JANPWB010000001">
    <property type="protein sequence ID" value="KAJ1213966.1"/>
    <property type="molecule type" value="Genomic_DNA"/>
</dbReference>
<dbReference type="Gene3D" id="3.30.250.20">
    <property type="entry name" value="L1 transposable element, C-terminal domain"/>
    <property type="match status" value="1"/>
</dbReference>
<dbReference type="InterPro" id="IPR042566">
    <property type="entry name" value="L1_C"/>
</dbReference>
<dbReference type="Gene3D" id="3.30.70.1820">
    <property type="entry name" value="L1 transposable element, RRM domain"/>
    <property type="match status" value="1"/>
</dbReference>
<organism evidence="2 3">
    <name type="scientific">Pleurodeles waltl</name>
    <name type="common">Iberian ribbed newt</name>
    <dbReference type="NCBI Taxonomy" id="8319"/>
    <lineage>
        <taxon>Eukaryota</taxon>
        <taxon>Metazoa</taxon>
        <taxon>Chordata</taxon>
        <taxon>Craniata</taxon>
        <taxon>Vertebrata</taxon>
        <taxon>Euteleostomi</taxon>
        <taxon>Amphibia</taxon>
        <taxon>Batrachia</taxon>
        <taxon>Caudata</taxon>
        <taxon>Salamandroidea</taxon>
        <taxon>Salamandridae</taxon>
        <taxon>Pleurodelinae</taxon>
        <taxon>Pleurodeles</taxon>
    </lineage>
</organism>
<dbReference type="AlphaFoldDB" id="A0AAV7WLZ8"/>
<evidence type="ECO:0000256" key="1">
    <source>
        <dbReference type="SAM" id="MobiDB-lite"/>
    </source>
</evidence>
<proteinExistence type="predicted"/>
<evidence type="ECO:0000313" key="2">
    <source>
        <dbReference type="EMBL" id="KAJ1213966.1"/>
    </source>
</evidence>
<feature type="compositionally biased region" description="Polar residues" evidence="1">
    <location>
        <begin position="292"/>
        <end position="310"/>
    </location>
</feature>
<accession>A0AAV7WLZ8</accession>
<evidence type="ECO:0008006" key="4">
    <source>
        <dbReference type="Google" id="ProtNLM"/>
    </source>
</evidence>
<dbReference type="InterPro" id="IPR004244">
    <property type="entry name" value="Transposase_22"/>
</dbReference>
<sequence length="438" mass="49436">MPRGKTAGKVPCKPARQLLFSEALRQQKHPATADSPPPSHDTMSDNTQGASMDRILQEISAVGRKLEGMDTAMSALTAETRSMSLEIAGFQSQISGLDHRVAAVESQVVLQTDRDQELLYLRSKLTDLEDRSRRNNVRFLGFPEGIEGTDILSYLRDTLPKLADITFDPPLEFQRAHRLGLKRQNGKDRPRPIIACFLRHGQVRQLLQLSRRQGPLRLGPLEIRLSADFSKETADRRKAFLSLRPRLRHLDVKFGLFEPARMWITKNGESRTFYDPEDLKSFLEGLHDPTQRMESTTLSPQDTQNQTRGMGQSEIALDTDGRPTTDPQTRGRDLERLTKSFDDRGQCGFAPHGDRCTSFAEKSLTRPQFSPEAENCLGVRVLRILETASPRFIVYLLLGGPRKGASLVTTSARDCFCVPLIKLPEPWRPSEKRPTRRP</sequence>
<dbReference type="PANTHER" id="PTHR11505">
    <property type="entry name" value="L1 TRANSPOSABLE ELEMENT-RELATED"/>
    <property type="match status" value="1"/>
</dbReference>
<comment type="caution">
    <text evidence="2">The sequence shown here is derived from an EMBL/GenBank/DDBJ whole genome shotgun (WGS) entry which is preliminary data.</text>
</comment>
<feature type="compositionally biased region" description="Basic and acidic residues" evidence="1">
    <location>
        <begin position="319"/>
        <end position="337"/>
    </location>
</feature>
<feature type="region of interest" description="Disordered" evidence="1">
    <location>
        <begin position="291"/>
        <end position="337"/>
    </location>
</feature>
<protein>
    <recommendedName>
        <fullName evidence="4">L1 transposable element RRM domain-containing protein</fullName>
    </recommendedName>
</protein>